<dbReference type="Pfam" id="PF05175">
    <property type="entry name" value="MTS"/>
    <property type="match status" value="1"/>
</dbReference>
<dbReference type="EMBL" id="JBHSKT010000011">
    <property type="protein sequence ID" value="MFC5272038.1"/>
    <property type="molecule type" value="Genomic_DNA"/>
</dbReference>
<dbReference type="SUPFAM" id="SSF53335">
    <property type="entry name" value="S-adenosyl-L-methionine-dependent methyltransferases"/>
    <property type="match status" value="1"/>
</dbReference>
<evidence type="ECO:0000313" key="8">
    <source>
        <dbReference type="EMBL" id="MFC5272038.1"/>
    </source>
</evidence>
<organism evidence="8 9">
    <name type="scientific">Adhaeribacter terreus</name>
    <dbReference type="NCBI Taxonomy" id="529703"/>
    <lineage>
        <taxon>Bacteria</taxon>
        <taxon>Pseudomonadati</taxon>
        <taxon>Bacteroidota</taxon>
        <taxon>Cytophagia</taxon>
        <taxon>Cytophagales</taxon>
        <taxon>Hymenobacteraceae</taxon>
        <taxon>Adhaeribacter</taxon>
    </lineage>
</organism>
<evidence type="ECO:0000256" key="4">
    <source>
        <dbReference type="ARBA" id="ARBA00022691"/>
    </source>
</evidence>
<evidence type="ECO:0000256" key="3">
    <source>
        <dbReference type="ARBA" id="ARBA00022679"/>
    </source>
</evidence>
<dbReference type="PANTHER" id="PTHR47739">
    <property type="entry name" value="TRNA1(VAL) (ADENINE(37)-N6)-METHYLTRANSFERASE"/>
    <property type="match status" value="1"/>
</dbReference>
<keyword evidence="1 6" id="KW-0963">Cytoplasm</keyword>
<keyword evidence="3 6" id="KW-0808">Transferase</keyword>
<proteinExistence type="inferred from homology"/>
<dbReference type="InterPro" id="IPR022882">
    <property type="entry name" value="tRNA_adenine-N6_MeTrfase"/>
</dbReference>
<dbReference type="PROSITE" id="PS00092">
    <property type="entry name" value="N6_MTASE"/>
    <property type="match status" value="1"/>
</dbReference>
<dbReference type="PANTHER" id="PTHR47739:SF1">
    <property type="entry name" value="TRNA1(VAL) (ADENINE(37)-N6)-METHYLTRANSFERASE"/>
    <property type="match status" value="1"/>
</dbReference>
<reference evidence="9" key="1">
    <citation type="journal article" date="2019" name="Int. J. Syst. Evol. Microbiol.">
        <title>The Global Catalogue of Microorganisms (GCM) 10K type strain sequencing project: providing services to taxonomists for standard genome sequencing and annotation.</title>
        <authorList>
            <consortium name="The Broad Institute Genomics Platform"/>
            <consortium name="The Broad Institute Genome Sequencing Center for Infectious Disease"/>
            <person name="Wu L."/>
            <person name="Ma J."/>
        </authorList>
    </citation>
    <scope>NUCLEOTIDE SEQUENCE [LARGE SCALE GENOMIC DNA]</scope>
    <source>
        <strain evidence="9">KACC 12602</strain>
    </source>
</reference>
<evidence type="ECO:0000256" key="6">
    <source>
        <dbReference type="HAMAP-Rule" id="MF_01872"/>
    </source>
</evidence>
<dbReference type="Proteomes" id="UP001596161">
    <property type="component" value="Unassembled WGS sequence"/>
</dbReference>
<sequence length="236" mass="26880">MANSYFQFKQFRINQDKTAMKVCTDSCVLGAWAEVEKATEILDIGTGTGLLSLMVAQRSGAKITAVEIDEAAAEQARENFTGSSWKNRIVLEQKSLQAFGKENQQHFDEIVCNPPFFQASLKSPDAAKTIAKHTQELPFEDLLHFVKRFLTPEGIFYLLLPPSEAEVFRKLALNEKLFPVKELQLFTQPNGKHLRTIYAYSFQKKPAEQQSLIIRNPDQTYTAEFAALLRDYYLIF</sequence>
<dbReference type="CDD" id="cd02440">
    <property type="entry name" value="AdoMet_MTases"/>
    <property type="match status" value="1"/>
</dbReference>
<keyword evidence="5 6" id="KW-0819">tRNA processing</keyword>
<dbReference type="PROSITE" id="PS01131">
    <property type="entry name" value="RRNA_A_DIMETH"/>
    <property type="match status" value="1"/>
</dbReference>
<comment type="catalytic activity">
    <reaction evidence="6">
        <text>adenosine(37) in tRNA1(Val) + S-adenosyl-L-methionine = N(6)-methyladenosine(37) in tRNA1(Val) + S-adenosyl-L-homocysteine + H(+)</text>
        <dbReference type="Rhea" id="RHEA:43160"/>
        <dbReference type="Rhea" id="RHEA-COMP:10369"/>
        <dbReference type="Rhea" id="RHEA-COMP:10370"/>
        <dbReference type="ChEBI" id="CHEBI:15378"/>
        <dbReference type="ChEBI" id="CHEBI:57856"/>
        <dbReference type="ChEBI" id="CHEBI:59789"/>
        <dbReference type="ChEBI" id="CHEBI:74411"/>
        <dbReference type="ChEBI" id="CHEBI:74449"/>
        <dbReference type="EC" id="2.1.1.223"/>
    </reaction>
</comment>
<evidence type="ECO:0000313" key="9">
    <source>
        <dbReference type="Proteomes" id="UP001596161"/>
    </source>
</evidence>
<comment type="function">
    <text evidence="6">Specifically methylates the adenine in position 37 of tRNA(1)(Val) (anticodon cmo5UAC).</text>
</comment>
<comment type="similarity">
    <text evidence="6">Belongs to the methyltransferase superfamily. tRNA (adenine-N(6)-)-methyltransferase family.</text>
</comment>
<accession>A0ABW0EFK0</accession>
<dbReference type="InterPro" id="IPR029063">
    <property type="entry name" value="SAM-dependent_MTases_sf"/>
</dbReference>
<keyword evidence="9" id="KW-1185">Reference proteome</keyword>
<comment type="caution">
    <text evidence="8">The sequence shown here is derived from an EMBL/GenBank/DDBJ whole genome shotgun (WGS) entry which is preliminary data.</text>
</comment>
<keyword evidence="4 6" id="KW-0949">S-adenosyl-L-methionine</keyword>
<protein>
    <recommendedName>
        <fullName evidence="6">tRNA1(Val) (adenine(37)-N6)-methyltransferase</fullName>
        <ecNumber evidence="6">2.1.1.223</ecNumber>
    </recommendedName>
    <alternativeName>
        <fullName evidence="6">tRNA m6A37 methyltransferase</fullName>
    </alternativeName>
</protein>
<dbReference type="InterPro" id="IPR002052">
    <property type="entry name" value="DNA_methylase_N6_adenine_CS"/>
</dbReference>
<evidence type="ECO:0000256" key="2">
    <source>
        <dbReference type="ARBA" id="ARBA00022603"/>
    </source>
</evidence>
<evidence type="ECO:0000259" key="7">
    <source>
        <dbReference type="Pfam" id="PF05175"/>
    </source>
</evidence>
<dbReference type="InterPro" id="IPR020596">
    <property type="entry name" value="rRNA_Ade_Mease_Trfase_CS"/>
</dbReference>
<name>A0ABW0EFK0_9BACT</name>
<dbReference type="GO" id="GO:0032259">
    <property type="term" value="P:methylation"/>
    <property type="evidence" value="ECO:0007669"/>
    <property type="project" value="UniProtKB-KW"/>
</dbReference>
<dbReference type="Gene3D" id="3.40.50.150">
    <property type="entry name" value="Vaccinia Virus protein VP39"/>
    <property type="match status" value="1"/>
</dbReference>
<dbReference type="EC" id="2.1.1.223" evidence="6"/>
<dbReference type="GO" id="GO:0008168">
    <property type="term" value="F:methyltransferase activity"/>
    <property type="evidence" value="ECO:0007669"/>
    <property type="project" value="UniProtKB-KW"/>
</dbReference>
<evidence type="ECO:0000256" key="5">
    <source>
        <dbReference type="ARBA" id="ARBA00022694"/>
    </source>
</evidence>
<evidence type="ECO:0000256" key="1">
    <source>
        <dbReference type="ARBA" id="ARBA00022490"/>
    </source>
</evidence>
<dbReference type="HAMAP" id="MF_01872">
    <property type="entry name" value="tRNA_methyltr_YfiC"/>
    <property type="match status" value="1"/>
</dbReference>
<gene>
    <name evidence="8" type="ORF">ACFPIB_15580</name>
</gene>
<keyword evidence="2 6" id="KW-0489">Methyltransferase</keyword>
<dbReference type="InterPro" id="IPR007848">
    <property type="entry name" value="Small_mtfrase_dom"/>
</dbReference>
<dbReference type="RefSeq" id="WP_378018398.1">
    <property type="nucleotide sequence ID" value="NZ_JBHSKT010000011.1"/>
</dbReference>
<feature type="domain" description="Methyltransferase small" evidence="7">
    <location>
        <begin position="36"/>
        <end position="135"/>
    </location>
</feature>
<comment type="subcellular location">
    <subcellularLocation>
        <location evidence="6">Cytoplasm</location>
    </subcellularLocation>
</comment>
<dbReference type="InterPro" id="IPR050210">
    <property type="entry name" value="tRNA_Adenine-N(6)_MTase"/>
</dbReference>